<dbReference type="InterPro" id="IPR018333">
    <property type="entry name" value="Squalene_cyclase"/>
</dbReference>
<dbReference type="GO" id="GO:0005811">
    <property type="term" value="C:lipid droplet"/>
    <property type="evidence" value="ECO:0007669"/>
    <property type="project" value="InterPro"/>
</dbReference>
<feature type="domain" description="Squalene cyclase N-terminal" evidence="9">
    <location>
        <begin position="94"/>
        <end position="338"/>
    </location>
</feature>
<dbReference type="EMBL" id="APWK03000167">
    <property type="protein sequence ID" value="PHH49832.1"/>
    <property type="molecule type" value="Genomic_DNA"/>
</dbReference>
<evidence type="ECO:0000259" key="9">
    <source>
        <dbReference type="Pfam" id="PF13249"/>
    </source>
</evidence>
<comment type="caution">
    <text evidence="10">The sequence shown here is derived from an EMBL/GenBank/DDBJ whole genome shotgun (WGS) entry which is preliminary data.</text>
</comment>
<dbReference type="SMR" id="A0A2C5WVS3"/>
<keyword evidence="11" id="KW-1185">Reference proteome</keyword>
<evidence type="ECO:0000256" key="3">
    <source>
        <dbReference type="ARBA" id="ARBA00022737"/>
    </source>
</evidence>
<dbReference type="Gene3D" id="1.50.10.20">
    <property type="match status" value="2"/>
</dbReference>
<dbReference type="SUPFAM" id="SSF48239">
    <property type="entry name" value="Terpenoid cyclases/Protein prenyltransferases"/>
    <property type="match status" value="2"/>
</dbReference>
<dbReference type="STRING" id="1035309.A0A2C5WVS3"/>
<dbReference type="NCBIfam" id="TIGR01787">
    <property type="entry name" value="squalene_cyclas"/>
    <property type="match status" value="1"/>
</dbReference>
<proteinExistence type="inferred from homology"/>
<evidence type="ECO:0000313" key="10">
    <source>
        <dbReference type="EMBL" id="PHH49832.1"/>
    </source>
</evidence>
<evidence type="ECO:0000256" key="7">
    <source>
        <dbReference type="RuleBase" id="RU362003"/>
    </source>
</evidence>
<dbReference type="Gene3D" id="6.20.120.20">
    <property type="match status" value="1"/>
</dbReference>
<reference evidence="10 11" key="2">
    <citation type="journal article" date="2013" name="IMA Fungus">
        <title>IMA Genome-F 1: Ceratocystis fimbriata: Draft nuclear genome sequence for the plant pathogen, Ceratocystis fimbriata.</title>
        <authorList>
            <person name="Wilken P.M."/>
            <person name="Steenkamp E.T."/>
            <person name="Wingfield M.J."/>
            <person name="de Beer Z.W."/>
            <person name="Wingfield B.D."/>
        </authorList>
    </citation>
    <scope>NUCLEOTIDE SEQUENCE [LARGE SCALE GENOMIC DNA]</scope>
    <source>
        <strain evidence="10 11">CBS 114723</strain>
    </source>
</reference>
<evidence type="ECO:0000256" key="5">
    <source>
        <dbReference type="ARBA" id="ARBA00023098"/>
    </source>
</evidence>
<feature type="domain" description="Squalene cyclase C-terminal" evidence="8">
    <location>
        <begin position="397"/>
        <end position="727"/>
    </location>
</feature>
<gene>
    <name evidence="10" type="primary">ERG7</name>
    <name evidence="10" type="ORF">CFIMG_005778RAa</name>
</gene>
<evidence type="ECO:0000256" key="6">
    <source>
        <dbReference type="ARBA" id="ARBA00023235"/>
    </source>
</evidence>
<evidence type="ECO:0000256" key="1">
    <source>
        <dbReference type="ARBA" id="ARBA00009755"/>
    </source>
</evidence>
<dbReference type="AlphaFoldDB" id="A0A2C5WVS3"/>
<keyword evidence="6 7" id="KW-0413">Isomerase</keyword>
<dbReference type="EC" id="5.4.99.-" evidence="7"/>
<dbReference type="PANTHER" id="PTHR11764">
    <property type="entry name" value="TERPENE CYCLASE/MUTASE FAMILY MEMBER"/>
    <property type="match status" value="1"/>
</dbReference>
<dbReference type="Proteomes" id="UP000222788">
    <property type="component" value="Unassembled WGS sequence"/>
</dbReference>
<dbReference type="InterPro" id="IPR008930">
    <property type="entry name" value="Terpenoid_cyclase/PrenylTrfase"/>
</dbReference>
<dbReference type="SFLD" id="SFLDG01016">
    <property type="entry name" value="Prenyltransferase_Like_2"/>
    <property type="match status" value="1"/>
</dbReference>
<accession>A0A2C5WVS3</accession>
<dbReference type="InterPro" id="IPR002365">
    <property type="entry name" value="Terpene_synthase_CS"/>
</dbReference>
<keyword evidence="2" id="KW-0444">Lipid biosynthesis</keyword>
<dbReference type="PROSITE" id="PS01074">
    <property type="entry name" value="TERPENE_SYNTHASES"/>
    <property type="match status" value="1"/>
</dbReference>
<dbReference type="Pfam" id="PF13243">
    <property type="entry name" value="SQHop_cyclase_C"/>
    <property type="match status" value="1"/>
</dbReference>
<dbReference type="GO" id="GO:0006696">
    <property type="term" value="P:ergosterol biosynthetic process"/>
    <property type="evidence" value="ECO:0007669"/>
    <property type="project" value="TreeGrafter"/>
</dbReference>
<evidence type="ECO:0000256" key="2">
    <source>
        <dbReference type="ARBA" id="ARBA00022516"/>
    </source>
</evidence>
<dbReference type="OrthoDB" id="21502at2759"/>
<dbReference type="PANTHER" id="PTHR11764:SF20">
    <property type="entry name" value="LANOSTEROL SYNTHASE"/>
    <property type="match status" value="1"/>
</dbReference>
<dbReference type="FunFam" id="1.50.10.20:FF:000003">
    <property type="entry name" value="Terpene cyclase/mutase family member"/>
    <property type="match status" value="1"/>
</dbReference>
<dbReference type="InterPro" id="IPR032696">
    <property type="entry name" value="SQ_cyclase_C"/>
</dbReference>
<evidence type="ECO:0000313" key="11">
    <source>
        <dbReference type="Proteomes" id="UP000222788"/>
    </source>
</evidence>
<name>A0A2C5WVS3_9PEZI</name>
<reference evidence="10 11" key="1">
    <citation type="journal article" date="2013" name="Fungal Biol.">
        <title>Analysis of microsatellite markers in the genome of the plant pathogen Ceratocystis fimbriata.</title>
        <authorList>
            <person name="Simpson M.C."/>
            <person name="Wilken P.M."/>
            <person name="Coetzee M.P."/>
            <person name="Wingfield M.J."/>
            <person name="Wingfield B.D."/>
        </authorList>
    </citation>
    <scope>NUCLEOTIDE SEQUENCE [LARGE SCALE GENOMIC DNA]</scope>
    <source>
        <strain evidence="10 11">CBS 114723</strain>
    </source>
</reference>
<dbReference type="CDD" id="cd02892">
    <property type="entry name" value="SQCY_1"/>
    <property type="match status" value="1"/>
</dbReference>
<organism evidence="10 11">
    <name type="scientific">Ceratocystis fimbriata CBS 114723</name>
    <dbReference type="NCBI Taxonomy" id="1035309"/>
    <lineage>
        <taxon>Eukaryota</taxon>
        <taxon>Fungi</taxon>
        <taxon>Dikarya</taxon>
        <taxon>Ascomycota</taxon>
        <taxon>Pezizomycotina</taxon>
        <taxon>Sordariomycetes</taxon>
        <taxon>Hypocreomycetidae</taxon>
        <taxon>Microascales</taxon>
        <taxon>Ceratocystidaceae</taxon>
        <taxon>Ceratocystis</taxon>
    </lineage>
</organism>
<dbReference type="InterPro" id="IPR032697">
    <property type="entry name" value="SQ_cyclase_N"/>
</dbReference>
<sequence>MDNLSRKRVAEAIAQQPWPKRPKLLTKTDVTRWRLKDDDGCHTWHYMADDEAAKEWPQSDADRWYLGIPMNLPDLPKPDSAISSVRNGLDFFERLQLPPGNWGCEYGGPMFLLPGIVMCWYATKTKISDEYATEMRNYLFAHLHPEDGGWGLHIEGESSVFGITMNYIALRLLGVEPDVPEMVRARSLLHKLGGATHSPHWAKFWLATLNIASWDLINPVPPEIWLLPDCLPISPWRWWIHIRQVFLPMSFLYSRRWQCEENDLIRSLRNEVYAEPYETINWGSHRNSIAPTDNYYPKTWVLKSVNWLIANVWNPYLRPNLIRDRAEAWVSELVDVEDANTDYAALAPVSAPMNTLVCYIRDGPGAYTVRRHLERLEDCIWVNKEGMLVNGTNGVQCWDTAFAIQAIVAAGLEKEERWKPMLLKALTFLDEQQIRDNCPDQEKYYRQQRKGGWPFSNRIQGYAVSDCVSECIKSVLLLQNSEGYPRLLDDQRIKDAVDTILVYQNSTGGCGSYEKRRGSKRLEILNAAEVFGNIMVEYDYPECTTACVTALSLFQKYYPDYRSEDIKRFVKRAVQWIKKDQRADGSWYGSWGICFTYAAMFATESLAHVGETYLTSADSKRACEFLLSKQREDGGWSESYKGSETMTWHDHENGSQVVQTAWALIALMEADYPHLEPLKKGVRFLIGRQQPNGEWLQENIEGVFNKSCTISYPNYKFVFPIKALGMFARRYPDVEI</sequence>
<dbReference type="GO" id="GO:0016104">
    <property type="term" value="P:triterpenoid biosynthetic process"/>
    <property type="evidence" value="ECO:0007669"/>
    <property type="project" value="InterPro"/>
</dbReference>
<protein>
    <recommendedName>
        <fullName evidence="7">Terpene cyclase/mutase family member</fullName>
        <ecNumber evidence="7">5.4.99.-</ecNumber>
    </recommendedName>
</protein>
<keyword evidence="4" id="KW-0752">Steroid biosynthesis</keyword>
<evidence type="ECO:0000256" key="4">
    <source>
        <dbReference type="ARBA" id="ARBA00022955"/>
    </source>
</evidence>
<dbReference type="GO" id="GO:0000250">
    <property type="term" value="F:lanosterol synthase activity"/>
    <property type="evidence" value="ECO:0007669"/>
    <property type="project" value="TreeGrafter"/>
</dbReference>
<evidence type="ECO:0000259" key="8">
    <source>
        <dbReference type="Pfam" id="PF13243"/>
    </source>
</evidence>
<keyword evidence="3" id="KW-0677">Repeat</keyword>
<comment type="similarity">
    <text evidence="1 7">Belongs to the terpene cyclase/mutase family.</text>
</comment>
<dbReference type="Pfam" id="PF13249">
    <property type="entry name" value="SQHop_cyclase_N"/>
    <property type="match status" value="1"/>
</dbReference>
<keyword evidence="5" id="KW-0443">Lipid metabolism</keyword>